<comment type="caution">
    <text evidence="2">The sequence shown here is derived from an EMBL/GenBank/DDBJ whole genome shotgun (WGS) entry which is preliminary data.</text>
</comment>
<accession>A0A0E9NS18</accession>
<reference evidence="2 3" key="1">
    <citation type="journal article" date="2011" name="J. Gen. Appl. Microbiol.">
        <title>Draft genome sequencing of the enigmatic yeast Saitoella complicata.</title>
        <authorList>
            <person name="Nishida H."/>
            <person name="Hamamoto M."/>
            <person name="Sugiyama J."/>
        </authorList>
    </citation>
    <scope>NUCLEOTIDE SEQUENCE [LARGE SCALE GENOMIC DNA]</scope>
    <source>
        <strain evidence="2 3">NRRL Y-17804</strain>
    </source>
</reference>
<reference evidence="2 3" key="2">
    <citation type="journal article" date="2014" name="J. Gen. Appl. Microbiol.">
        <title>The early diverging ascomycetous budding yeast Saitoella complicata has three histone deacetylases belonging to the Clr6, Hos2, and Rpd3 lineages.</title>
        <authorList>
            <person name="Nishida H."/>
            <person name="Matsumoto T."/>
            <person name="Kondo S."/>
            <person name="Hamamoto M."/>
            <person name="Yoshikawa H."/>
        </authorList>
    </citation>
    <scope>NUCLEOTIDE SEQUENCE [LARGE SCALE GENOMIC DNA]</scope>
    <source>
        <strain evidence="2 3">NRRL Y-17804</strain>
    </source>
</reference>
<proteinExistence type="predicted"/>
<organism evidence="2 3">
    <name type="scientific">Saitoella complicata (strain BCRC 22490 / CBS 7301 / JCM 7358 / NBRC 10748 / NRRL Y-17804)</name>
    <dbReference type="NCBI Taxonomy" id="698492"/>
    <lineage>
        <taxon>Eukaryota</taxon>
        <taxon>Fungi</taxon>
        <taxon>Dikarya</taxon>
        <taxon>Ascomycota</taxon>
        <taxon>Taphrinomycotina</taxon>
        <taxon>Taphrinomycotina incertae sedis</taxon>
        <taxon>Saitoella</taxon>
    </lineage>
</organism>
<name>A0A0E9NS18_SAICN</name>
<sequence>MNSEENRQPYARAYKARNLSTMPLDQNQPKVFLARLRNTLLLVIASQRQRPMTVDVETFEGALKSHLATAVKASDMRSQLSMILARPTVFLSKLEFQRWSARRHGHNADRVLCHKHCLSDMRRIAASALCCLLRTHRMPSRDLAEVEDLSFRGGMLMTRAVKLLTLFNSGCQFSLSSSAATQTLAALAGPSLSSESEREPILSESFGELG</sequence>
<dbReference type="AlphaFoldDB" id="A0A0E9NS18"/>
<gene>
    <name evidence="2" type="ORF">G7K_6741-t1</name>
</gene>
<protein>
    <submittedName>
        <fullName evidence="2">Uncharacterized protein</fullName>
    </submittedName>
</protein>
<feature type="region of interest" description="Disordered" evidence="1">
    <location>
        <begin position="191"/>
        <end position="210"/>
    </location>
</feature>
<reference evidence="2 3" key="3">
    <citation type="journal article" date="2015" name="Genome Announc.">
        <title>Draft Genome Sequence of the Archiascomycetous Yeast Saitoella complicata.</title>
        <authorList>
            <person name="Yamauchi K."/>
            <person name="Kondo S."/>
            <person name="Hamamoto M."/>
            <person name="Takahashi Y."/>
            <person name="Ogura Y."/>
            <person name="Hayashi T."/>
            <person name="Nishida H."/>
        </authorList>
    </citation>
    <scope>NUCLEOTIDE SEQUENCE [LARGE SCALE GENOMIC DNA]</scope>
    <source>
        <strain evidence="2 3">NRRL Y-17804</strain>
    </source>
</reference>
<keyword evidence="3" id="KW-1185">Reference proteome</keyword>
<evidence type="ECO:0000313" key="3">
    <source>
        <dbReference type="Proteomes" id="UP000033140"/>
    </source>
</evidence>
<evidence type="ECO:0000313" key="2">
    <source>
        <dbReference type="EMBL" id="GAO52669.1"/>
    </source>
</evidence>
<dbReference type="EMBL" id="BACD03000079">
    <property type="protein sequence ID" value="GAO52669.1"/>
    <property type="molecule type" value="Genomic_DNA"/>
</dbReference>
<evidence type="ECO:0000256" key="1">
    <source>
        <dbReference type="SAM" id="MobiDB-lite"/>
    </source>
</evidence>
<dbReference type="Proteomes" id="UP000033140">
    <property type="component" value="Unassembled WGS sequence"/>
</dbReference>